<dbReference type="GO" id="GO:0008270">
    <property type="term" value="F:zinc ion binding"/>
    <property type="evidence" value="ECO:0007669"/>
    <property type="project" value="UniProtKB-KW"/>
</dbReference>
<dbReference type="InterPro" id="IPR038508">
    <property type="entry name" value="ArfGAP_dom_sf"/>
</dbReference>
<dbReference type="Proteomes" id="UP001190700">
    <property type="component" value="Unassembled WGS sequence"/>
</dbReference>
<dbReference type="Gene3D" id="1.10.150.50">
    <property type="entry name" value="Transcription Factor, Ets-1"/>
    <property type="match status" value="1"/>
</dbReference>
<evidence type="ECO:0000313" key="4">
    <source>
        <dbReference type="EMBL" id="KAK3244859.1"/>
    </source>
</evidence>
<feature type="compositionally biased region" description="Pro residues" evidence="2">
    <location>
        <begin position="482"/>
        <end position="494"/>
    </location>
</feature>
<dbReference type="PANTHER" id="PTHR47021:SF4">
    <property type="entry name" value="ADP-RIBOSYLATION FACTOR GTPASE-ACTIVATING PROTEIN AGD6-RELATED"/>
    <property type="match status" value="1"/>
</dbReference>
<keyword evidence="1" id="KW-0479">Metal-binding</keyword>
<feature type="compositionally biased region" description="Basic and acidic residues" evidence="2">
    <location>
        <begin position="252"/>
        <end position="261"/>
    </location>
</feature>
<sequence length="761" mass="82604">MRVLKDLLGRNGNNQCADCNAWNPDWASVSYGIFMCLDCSGRHRNLGVHLSFIRSVHMDAWTDVEVKKMEVAGGNKVMNAFFEEYGVPKRADIASKYNSAAAELYRDKVKALSEGRNWKPQKNAVKKAKSRSKRAVTEDDIDPFDLTGNSRNSNPFDQSPVHSNGGANTNSYTAEQLAESASRKEDFFQKKLAENAMKPEGLHPNQGGKFVGFGCSPEPTGGKKPKDDGPSLKERLTKFAENFGDDAVAKAASERSKREWEEQLAASSGNGMPGQRALDNFYSDSSSEEEQERPTRPKSKKQEKPASRKPPTGNQPQEQLPDLTASETQEYIARKKAENSSKPEGVPPSQGGKYVGFGSSPAPPEPEQKPKRGNGLGFAKLSVAEDALRTKGPALAKEARKGWNAFTSKVSSAISNLDQKMTASLHSKQPASSSPQADNEEAQQEPASKPYNHQFDEPTAAALSLRAAGVAVAPSPSLRAPSPVPSHSPVPAPEPLRHPHLAADVRPTAPGSMDAFLAELSLQEYSPKLKELGGDRLQDWLDFSPDDLVEAMMEVGMTNFFHKKRFVNNLKKKQAQESDGLQSVQCHKTASAPLSAAQKQPEPTRVLQDEESEESDGNSVEEVCREPAENDRAVAPPPSSAVASPTRKLSMPPRSVLDATKDAADEDDHSPSNRKNSGGFENPFKDNLLPGGGIDLDALQSPGADDESREAARLAVKKAEKAARKAAEKAKADWKHEVETTGHNPFFSGSQEGSLDNFLDE</sequence>
<feature type="compositionally biased region" description="Basic and acidic residues" evidence="2">
    <location>
        <begin position="332"/>
        <end position="341"/>
    </location>
</feature>
<evidence type="ECO:0000313" key="5">
    <source>
        <dbReference type="Proteomes" id="UP001190700"/>
    </source>
</evidence>
<dbReference type="Gene3D" id="1.10.220.150">
    <property type="entry name" value="Arf GTPase activating protein"/>
    <property type="match status" value="1"/>
</dbReference>
<feature type="compositionally biased region" description="Basic and acidic residues" evidence="2">
    <location>
        <begin position="622"/>
        <end position="632"/>
    </location>
</feature>
<organism evidence="4 5">
    <name type="scientific">Cymbomonas tetramitiformis</name>
    <dbReference type="NCBI Taxonomy" id="36881"/>
    <lineage>
        <taxon>Eukaryota</taxon>
        <taxon>Viridiplantae</taxon>
        <taxon>Chlorophyta</taxon>
        <taxon>Pyramimonadophyceae</taxon>
        <taxon>Pyramimonadales</taxon>
        <taxon>Pyramimonadaceae</taxon>
        <taxon>Cymbomonas</taxon>
    </lineage>
</organism>
<accession>A0AAE0BZA8</accession>
<dbReference type="Pfam" id="PF01412">
    <property type="entry name" value="ArfGap"/>
    <property type="match status" value="1"/>
</dbReference>
<dbReference type="SMART" id="SM00105">
    <property type="entry name" value="ArfGap"/>
    <property type="match status" value="1"/>
</dbReference>
<gene>
    <name evidence="4" type="ORF">CYMTET_45549</name>
</gene>
<keyword evidence="5" id="KW-1185">Reference proteome</keyword>
<dbReference type="SUPFAM" id="SSF47769">
    <property type="entry name" value="SAM/Pointed domain"/>
    <property type="match status" value="1"/>
</dbReference>
<dbReference type="InterPro" id="IPR044519">
    <property type="entry name" value="ARF_GAP_AGD6/7"/>
</dbReference>
<feature type="compositionally biased region" description="Low complexity" evidence="2">
    <location>
        <begin position="460"/>
        <end position="473"/>
    </location>
</feature>
<dbReference type="InterPro" id="IPR037278">
    <property type="entry name" value="ARFGAP/RecO"/>
</dbReference>
<evidence type="ECO:0000259" key="3">
    <source>
        <dbReference type="PROSITE" id="PS50115"/>
    </source>
</evidence>
<keyword evidence="1" id="KW-0862">Zinc</keyword>
<dbReference type="PANTHER" id="PTHR47021">
    <property type="entry name" value="ADP-RIBOSYLATION FACTOR GTPASE-ACTIVATING PROTEIN AGD6-RELATED"/>
    <property type="match status" value="1"/>
</dbReference>
<feature type="region of interest" description="Disordered" evidence="2">
    <location>
        <begin position="420"/>
        <end position="508"/>
    </location>
</feature>
<evidence type="ECO:0000256" key="1">
    <source>
        <dbReference type="PROSITE-ProRule" id="PRU00288"/>
    </source>
</evidence>
<dbReference type="PROSITE" id="PS50115">
    <property type="entry name" value="ARFGAP"/>
    <property type="match status" value="1"/>
</dbReference>
<dbReference type="PRINTS" id="PR00405">
    <property type="entry name" value="REVINTRACTNG"/>
</dbReference>
<feature type="region of interest" description="Disordered" evidence="2">
    <location>
        <begin position="576"/>
        <end position="761"/>
    </location>
</feature>
<feature type="compositionally biased region" description="Polar residues" evidence="2">
    <location>
        <begin position="577"/>
        <end position="588"/>
    </location>
</feature>
<feature type="compositionally biased region" description="Polar residues" evidence="2">
    <location>
        <begin position="741"/>
        <end position="754"/>
    </location>
</feature>
<feature type="compositionally biased region" description="Polar residues" evidence="2">
    <location>
        <begin position="420"/>
        <end position="437"/>
    </location>
</feature>
<dbReference type="InterPro" id="IPR013761">
    <property type="entry name" value="SAM/pointed_sf"/>
</dbReference>
<feature type="compositionally biased region" description="Basic and acidic residues" evidence="2">
    <location>
        <begin position="292"/>
        <end position="306"/>
    </location>
</feature>
<feature type="compositionally biased region" description="Polar residues" evidence="2">
    <location>
        <begin position="147"/>
        <end position="170"/>
    </location>
</feature>
<feature type="compositionally biased region" description="Basic and acidic residues" evidence="2">
    <location>
        <begin position="709"/>
        <end position="740"/>
    </location>
</feature>
<dbReference type="SUPFAM" id="SSF57863">
    <property type="entry name" value="ArfGap/RecO-like zinc finger"/>
    <property type="match status" value="1"/>
</dbReference>
<comment type="caution">
    <text evidence="4">The sequence shown here is derived from an EMBL/GenBank/DDBJ whole genome shotgun (WGS) entry which is preliminary data.</text>
</comment>
<feature type="domain" description="Arf-GAP" evidence="3">
    <location>
        <begin position="1"/>
        <end position="118"/>
    </location>
</feature>
<dbReference type="GO" id="GO:0016192">
    <property type="term" value="P:vesicle-mediated transport"/>
    <property type="evidence" value="ECO:0007669"/>
    <property type="project" value="InterPro"/>
</dbReference>
<dbReference type="InterPro" id="IPR001164">
    <property type="entry name" value="ArfGAP_dom"/>
</dbReference>
<proteinExistence type="predicted"/>
<feature type="region of interest" description="Disordered" evidence="2">
    <location>
        <begin position="120"/>
        <end position="170"/>
    </location>
</feature>
<protein>
    <recommendedName>
        <fullName evidence="3">Arf-GAP domain-containing protein</fullName>
    </recommendedName>
</protein>
<dbReference type="AlphaFoldDB" id="A0AAE0BZA8"/>
<name>A0AAE0BZA8_9CHLO</name>
<keyword evidence="1" id="KW-0863">Zinc-finger</keyword>
<dbReference type="EMBL" id="LGRX02031318">
    <property type="protein sequence ID" value="KAK3244859.1"/>
    <property type="molecule type" value="Genomic_DNA"/>
</dbReference>
<feature type="compositionally biased region" description="Basic and acidic residues" evidence="2">
    <location>
        <begin position="224"/>
        <end position="238"/>
    </location>
</feature>
<dbReference type="CDD" id="cd08830">
    <property type="entry name" value="ArfGap_ArfGap1"/>
    <property type="match status" value="1"/>
</dbReference>
<reference evidence="4 5" key="1">
    <citation type="journal article" date="2015" name="Genome Biol. Evol.">
        <title>Comparative Genomics of a Bacterivorous Green Alga Reveals Evolutionary Causalities and Consequences of Phago-Mixotrophic Mode of Nutrition.</title>
        <authorList>
            <person name="Burns J.A."/>
            <person name="Paasch A."/>
            <person name="Narechania A."/>
            <person name="Kim E."/>
        </authorList>
    </citation>
    <scope>NUCLEOTIDE SEQUENCE [LARGE SCALE GENOMIC DNA]</scope>
    <source>
        <strain evidence="4 5">PLY_AMNH</strain>
    </source>
</reference>
<feature type="region of interest" description="Disordered" evidence="2">
    <location>
        <begin position="198"/>
        <end position="378"/>
    </location>
</feature>
<dbReference type="GO" id="GO:0005096">
    <property type="term" value="F:GTPase activator activity"/>
    <property type="evidence" value="ECO:0007669"/>
    <property type="project" value="InterPro"/>
</dbReference>
<evidence type="ECO:0000256" key="2">
    <source>
        <dbReference type="SAM" id="MobiDB-lite"/>
    </source>
</evidence>
<feature type="compositionally biased region" description="Basic residues" evidence="2">
    <location>
        <begin position="124"/>
        <end position="134"/>
    </location>
</feature>